<protein>
    <recommendedName>
        <fullName evidence="3">Tail fiber protein</fullName>
    </recommendedName>
</protein>
<dbReference type="RefSeq" id="WP_213655718.1">
    <property type="nucleotide sequence ID" value="NZ_BOSL01000011.1"/>
</dbReference>
<evidence type="ECO:0000313" key="1">
    <source>
        <dbReference type="EMBL" id="GIP54436.1"/>
    </source>
</evidence>
<accession>A0ABQ4MEL4</accession>
<dbReference type="InterPro" id="IPR005068">
    <property type="entry name" value="Phage_lambda_Stf-r2"/>
</dbReference>
<evidence type="ECO:0008006" key="3">
    <source>
        <dbReference type="Google" id="ProtNLM"/>
    </source>
</evidence>
<evidence type="ECO:0000313" key="2">
    <source>
        <dbReference type="Proteomes" id="UP000679992"/>
    </source>
</evidence>
<reference evidence="1 2" key="1">
    <citation type="submission" date="2021-03" db="EMBL/GenBank/DDBJ databases">
        <title>Antimicrobial resistance genes in bacteria isolated from Japanese honey, and their potential for conferring macrolide and lincosamide resistance in the American foulbrood pathogen Paenibacillus larvae.</title>
        <authorList>
            <person name="Okamoto M."/>
            <person name="Kumagai M."/>
            <person name="Kanamori H."/>
            <person name="Takamatsu D."/>
        </authorList>
    </citation>
    <scope>NUCLEOTIDE SEQUENCE [LARGE SCALE GENOMIC DNA]</scope>
    <source>
        <strain evidence="1 2">J42TS3</strain>
    </source>
</reference>
<proteinExistence type="predicted"/>
<name>A0ABQ4MEL4_9BACL</name>
<dbReference type="Proteomes" id="UP000679992">
    <property type="component" value="Unassembled WGS sequence"/>
</dbReference>
<sequence length="549" mass="58974">MASNTPNLNLLKKDPVTDGNDTFNIRTMLNENWDKIDAAVGEVREELQDIEIPNASLNKAGIVQLSNETSGSRENVAATEKAVSQAFQAGNERKAEVVAALVALGVSASTSETWAQLIPKMATIIKASGNATAADLLIGKTASNANGPFTGTMPDRGAATINPSGTAAVTIPDGAYKGAKVAQVSVPAAKVLNDTTIAGVKGTVPILTGVRNASGVAQWGDGALAVYPEAGYQKGGAGDGEIKVSIGQLQQAEPDLKPDNIISGVNILGVTGIALKIKNKLFSIGSKVSSLPSKATNNYDITGKDVNKGYIYLASAKAIYKVGSGGSVTTAVSNINVIGHTQSVVFGFITVSSTYVETLEYWDQYESARNSWYGYVARAKHTYNGSQWIKEYLWNVEVINDSVPNQAAQYYNNEIFNIYIDPTSLRSYLQRRNIANGSLISSKQINFPSSWADYGRYASFIPLPGGLFLLINTWSSSTTKYSYMVIDINGIIISSYDQSTTELDMMEIILTISNETLKNLYDNLHVIKGDDGVNYLYPFNFGGLYKFNI</sequence>
<comment type="caution">
    <text evidence="1">The sequence shown here is derived from an EMBL/GenBank/DDBJ whole genome shotgun (WGS) entry which is preliminary data.</text>
</comment>
<keyword evidence="2" id="KW-1185">Reference proteome</keyword>
<organism evidence="1 2">
    <name type="scientific">Paenibacillus vini</name>
    <dbReference type="NCBI Taxonomy" id="1476024"/>
    <lineage>
        <taxon>Bacteria</taxon>
        <taxon>Bacillati</taxon>
        <taxon>Bacillota</taxon>
        <taxon>Bacilli</taxon>
        <taxon>Bacillales</taxon>
        <taxon>Paenibacillaceae</taxon>
        <taxon>Paenibacillus</taxon>
    </lineage>
</organism>
<dbReference type="Pfam" id="PF03406">
    <property type="entry name" value="Phage_fiber_2"/>
    <property type="match status" value="1"/>
</dbReference>
<dbReference type="EMBL" id="BOSL01000011">
    <property type="protein sequence ID" value="GIP54436.1"/>
    <property type="molecule type" value="Genomic_DNA"/>
</dbReference>
<gene>
    <name evidence="1" type="ORF">J42TS3_34710</name>
</gene>